<accession>A0A450S6C5</accession>
<protein>
    <submittedName>
        <fullName evidence="1">Uncharacterized protein</fullName>
    </submittedName>
</protein>
<dbReference type="EMBL" id="CAADEZ010000047">
    <property type="protein sequence ID" value="VFJ47425.1"/>
    <property type="molecule type" value="Genomic_DNA"/>
</dbReference>
<evidence type="ECO:0000313" key="2">
    <source>
        <dbReference type="EMBL" id="VFJ47865.1"/>
    </source>
</evidence>
<proteinExistence type="predicted"/>
<organism evidence="1">
    <name type="scientific">Candidatus Kentrum sp. FM</name>
    <dbReference type="NCBI Taxonomy" id="2126340"/>
    <lineage>
        <taxon>Bacteria</taxon>
        <taxon>Pseudomonadati</taxon>
        <taxon>Pseudomonadota</taxon>
        <taxon>Gammaproteobacteria</taxon>
        <taxon>Candidatus Kentrum</taxon>
    </lineage>
</organism>
<evidence type="ECO:0000313" key="1">
    <source>
        <dbReference type="EMBL" id="VFJ47425.1"/>
    </source>
</evidence>
<dbReference type="EMBL" id="CAADFA010000051">
    <property type="protein sequence ID" value="VFJ47865.1"/>
    <property type="molecule type" value="Genomic_DNA"/>
</dbReference>
<evidence type="ECO:0000313" key="3">
    <source>
        <dbReference type="EMBL" id="VFK07847.1"/>
    </source>
</evidence>
<sequence length="71" mass="7862">MNDGQAYIDGKGREVKVTRGLDDTTWIVSVPGNSPYSRRRIVSPALPPACQRAVCQQNLDAYAREKGWRAA</sequence>
<name>A0A450S6C5_9GAMM</name>
<gene>
    <name evidence="1" type="ORF">BECKFM1743A_GA0114220_100478</name>
    <name evidence="3" type="ORF">BECKFM1743B_GA0114221_100528</name>
    <name evidence="2" type="ORF">BECKFM1743C_GA0114222_1005113</name>
</gene>
<dbReference type="AlphaFoldDB" id="A0A450S6C5"/>
<dbReference type="EMBL" id="CAADFL010000052">
    <property type="protein sequence ID" value="VFK07847.1"/>
    <property type="molecule type" value="Genomic_DNA"/>
</dbReference>
<reference evidence="1" key="1">
    <citation type="submission" date="2019-02" db="EMBL/GenBank/DDBJ databases">
        <authorList>
            <person name="Gruber-Vodicka R. H."/>
            <person name="Seah K. B. B."/>
        </authorList>
    </citation>
    <scope>NUCLEOTIDE SEQUENCE</scope>
    <source>
        <strain evidence="1">BECK_BZ163</strain>
        <strain evidence="3">BECK_BZ164</strain>
        <strain evidence="2">BECK_BZ165</strain>
    </source>
</reference>